<dbReference type="EMBL" id="JH711625">
    <property type="protein sequence ID" value="EIW73856.1"/>
    <property type="molecule type" value="Genomic_DNA"/>
</dbReference>
<dbReference type="RefSeq" id="XP_007775968.1">
    <property type="nucleotide sequence ID" value="XM_007777778.1"/>
</dbReference>
<dbReference type="InterPro" id="IPR017441">
    <property type="entry name" value="Protein_kinase_ATP_BS"/>
</dbReference>
<keyword evidence="3" id="KW-0418">Kinase</keyword>
<dbReference type="eggNOG" id="KOG0192">
    <property type="taxonomic scope" value="Eukaryota"/>
</dbReference>
<feature type="binding site" evidence="1">
    <location>
        <position position="47"/>
    </location>
    <ligand>
        <name>ATP</name>
        <dbReference type="ChEBI" id="CHEBI:30616"/>
    </ligand>
</feature>
<gene>
    <name evidence="3" type="ORF">CONPUDRAFT_68277</name>
</gene>
<reference evidence="4" key="1">
    <citation type="journal article" date="2012" name="Science">
        <title>The Paleozoic origin of enzymatic lignin decomposition reconstructed from 31 fungal genomes.</title>
        <authorList>
            <person name="Floudas D."/>
            <person name="Binder M."/>
            <person name="Riley R."/>
            <person name="Barry K."/>
            <person name="Blanchette R.A."/>
            <person name="Henrissat B."/>
            <person name="Martinez A.T."/>
            <person name="Otillar R."/>
            <person name="Spatafora J.W."/>
            <person name="Yadav J.S."/>
            <person name="Aerts A."/>
            <person name="Benoit I."/>
            <person name="Boyd A."/>
            <person name="Carlson A."/>
            <person name="Copeland A."/>
            <person name="Coutinho P.M."/>
            <person name="de Vries R.P."/>
            <person name="Ferreira P."/>
            <person name="Findley K."/>
            <person name="Foster B."/>
            <person name="Gaskell J."/>
            <person name="Glotzer D."/>
            <person name="Gorecki P."/>
            <person name="Heitman J."/>
            <person name="Hesse C."/>
            <person name="Hori C."/>
            <person name="Igarashi K."/>
            <person name="Jurgens J.A."/>
            <person name="Kallen N."/>
            <person name="Kersten P."/>
            <person name="Kohler A."/>
            <person name="Kuees U."/>
            <person name="Kumar T.K.A."/>
            <person name="Kuo A."/>
            <person name="LaButti K."/>
            <person name="Larrondo L.F."/>
            <person name="Lindquist E."/>
            <person name="Ling A."/>
            <person name="Lombard V."/>
            <person name="Lucas S."/>
            <person name="Lundell T."/>
            <person name="Martin R."/>
            <person name="McLaughlin D.J."/>
            <person name="Morgenstern I."/>
            <person name="Morin E."/>
            <person name="Murat C."/>
            <person name="Nagy L.G."/>
            <person name="Nolan M."/>
            <person name="Ohm R.A."/>
            <person name="Patyshakuliyeva A."/>
            <person name="Rokas A."/>
            <person name="Ruiz-Duenas F.J."/>
            <person name="Sabat G."/>
            <person name="Salamov A."/>
            <person name="Samejima M."/>
            <person name="Schmutz J."/>
            <person name="Slot J.C."/>
            <person name="St John F."/>
            <person name="Stenlid J."/>
            <person name="Sun H."/>
            <person name="Sun S."/>
            <person name="Syed K."/>
            <person name="Tsang A."/>
            <person name="Wiebenga A."/>
            <person name="Young D."/>
            <person name="Pisabarro A."/>
            <person name="Eastwood D.C."/>
            <person name="Martin F."/>
            <person name="Cullen D."/>
            <person name="Grigoriev I.V."/>
            <person name="Hibbett D.S."/>
        </authorList>
    </citation>
    <scope>NUCLEOTIDE SEQUENCE [LARGE SCALE GENOMIC DNA]</scope>
    <source>
        <strain evidence="4">RWD-64-598 SS2</strain>
    </source>
</reference>
<dbReference type="PROSITE" id="PS00107">
    <property type="entry name" value="PROTEIN_KINASE_ATP"/>
    <property type="match status" value="1"/>
</dbReference>
<protein>
    <submittedName>
        <fullName evidence="3">Kinase-like protein</fullName>
    </submittedName>
</protein>
<keyword evidence="3" id="KW-0808">Transferase</keyword>
<dbReference type="PANTHER" id="PTHR44329">
    <property type="entry name" value="SERINE/THREONINE-PROTEIN KINASE TNNI3K-RELATED"/>
    <property type="match status" value="1"/>
</dbReference>
<evidence type="ECO:0000259" key="2">
    <source>
        <dbReference type="PROSITE" id="PS50011"/>
    </source>
</evidence>
<evidence type="ECO:0000313" key="3">
    <source>
        <dbReference type="EMBL" id="EIW73856.1"/>
    </source>
</evidence>
<dbReference type="Gene3D" id="1.10.510.10">
    <property type="entry name" value="Transferase(Phosphotransferase) domain 1"/>
    <property type="match status" value="1"/>
</dbReference>
<dbReference type="AlphaFoldDB" id="R7SCF8"/>
<dbReference type="PIRSF" id="PIRSF000654">
    <property type="entry name" value="Integrin-linked_kinase"/>
    <property type="match status" value="1"/>
</dbReference>
<keyword evidence="1" id="KW-0067">ATP-binding</keyword>
<dbReference type="GO" id="GO:0005524">
    <property type="term" value="F:ATP binding"/>
    <property type="evidence" value="ECO:0007669"/>
    <property type="project" value="UniProtKB-UniRule"/>
</dbReference>
<keyword evidence="1" id="KW-0547">Nucleotide-binding</keyword>
<dbReference type="InterPro" id="IPR001245">
    <property type="entry name" value="Ser-Thr/Tyr_kinase_cat_dom"/>
</dbReference>
<dbReference type="InterPro" id="IPR000719">
    <property type="entry name" value="Prot_kinase_dom"/>
</dbReference>
<dbReference type="Pfam" id="PF07714">
    <property type="entry name" value="PK_Tyr_Ser-Thr"/>
    <property type="match status" value="1"/>
</dbReference>
<evidence type="ECO:0000256" key="1">
    <source>
        <dbReference type="PROSITE-ProRule" id="PRU10141"/>
    </source>
</evidence>
<dbReference type="OMA" id="PREHEIW"/>
<evidence type="ECO:0000313" key="4">
    <source>
        <dbReference type="Proteomes" id="UP000053558"/>
    </source>
</evidence>
<keyword evidence="4" id="KW-1185">Reference proteome</keyword>
<dbReference type="GO" id="GO:0004674">
    <property type="term" value="F:protein serine/threonine kinase activity"/>
    <property type="evidence" value="ECO:0007669"/>
    <property type="project" value="TreeGrafter"/>
</dbReference>
<dbReference type="InterPro" id="IPR011009">
    <property type="entry name" value="Kinase-like_dom_sf"/>
</dbReference>
<proteinExistence type="predicted"/>
<organism evidence="3 4">
    <name type="scientific">Coniophora puteana (strain RWD-64-598)</name>
    <name type="common">Brown rot fungus</name>
    <dbReference type="NCBI Taxonomy" id="741705"/>
    <lineage>
        <taxon>Eukaryota</taxon>
        <taxon>Fungi</taxon>
        <taxon>Dikarya</taxon>
        <taxon>Basidiomycota</taxon>
        <taxon>Agaricomycotina</taxon>
        <taxon>Agaricomycetes</taxon>
        <taxon>Agaricomycetidae</taxon>
        <taxon>Boletales</taxon>
        <taxon>Coniophorineae</taxon>
        <taxon>Coniophoraceae</taxon>
        <taxon>Coniophora</taxon>
    </lineage>
</organism>
<name>R7SCF8_CONPW</name>
<dbReference type="SUPFAM" id="SSF56112">
    <property type="entry name" value="Protein kinase-like (PK-like)"/>
    <property type="match status" value="1"/>
</dbReference>
<feature type="domain" description="Protein kinase" evidence="2">
    <location>
        <begin position="20"/>
        <end position="252"/>
    </location>
</feature>
<sequence>KLARNSGRFPQQLRIEDVELDESTRIGSGGFADVYQGFLRGEMVAVKRTRFRSSDISGILKGCARELVIWARLSHVNILPLRGVFLGKSPESHPVLSFVSPFMEKGDLVEYLRNHETPDRHSLIRDIINGLEYLHTQKPHVIHGDIKTVRTRCRLLWRCSEISVQENIFVSSTNQARIGDFGLSYIKNSDRKRWTSTANRSDGKTLRYSAPELMRDDAPMSRGRDIYAFGCTIFEVRTLAHPLFSAYSHVSL</sequence>
<dbReference type="OrthoDB" id="3174635at2759"/>
<accession>R7SCF8</accession>
<dbReference type="GeneID" id="19208639"/>
<dbReference type="PROSITE" id="PS50011">
    <property type="entry name" value="PROTEIN_KINASE_DOM"/>
    <property type="match status" value="1"/>
</dbReference>
<dbReference type="Proteomes" id="UP000053558">
    <property type="component" value="Unassembled WGS sequence"/>
</dbReference>
<feature type="non-terminal residue" evidence="3">
    <location>
        <position position="1"/>
    </location>
</feature>
<dbReference type="KEGG" id="cput:CONPUDRAFT_68277"/>
<dbReference type="InterPro" id="IPR051681">
    <property type="entry name" value="Ser/Thr_Kinases-Pseudokinases"/>
</dbReference>